<keyword evidence="11" id="KW-1185">Reference proteome</keyword>
<name>D8S8I9_SELML</name>
<dbReference type="AlphaFoldDB" id="D8S8I9"/>
<evidence type="ECO:0000259" key="9">
    <source>
        <dbReference type="PROSITE" id="PS50850"/>
    </source>
</evidence>
<feature type="transmembrane region" description="Helical" evidence="8">
    <location>
        <begin position="172"/>
        <end position="193"/>
    </location>
</feature>
<comment type="similarity">
    <text evidence="6">Belongs to the major facilitator superfamily. Spinster (TC 2.A.1.49) family.</text>
</comment>
<feature type="compositionally biased region" description="Acidic residues" evidence="7">
    <location>
        <begin position="482"/>
        <end position="496"/>
    </location>
</feature>
<dbReference type="PANTHER" id="PTHR23505:SF52">
    <property type="entry name" value="MAJOR FACILITATOR SUPERFAMILY PROTEIN"/>
    <property type="match status" value="1"/>
</dbReference>
<proteinExistence type="inferred from homology"/>
<evidence type="ECO:0000313" key="11">
    <source>
        <dbReference type="Proteomes" id="UP000001514"/>
    </source>
</evidence>
<feature type="transmembrane region" description="Helical" evidence="8">
    <location>
        <begin position="137"/>
        <end position="160"/>
    </location>
</feature>
<evidence type="ECO:0000256" key="3">
    <source>
        <dbReference type="ARBA" id="ARBA00022692"/>
    </source>
</evidence>
<evidence type="ECO:0000313" key="10">
    <source>
        <dbReference type="EMBL" id="EFJ19161.1"/>
    </source>
</evidence>
<accession>D8S8I9</accession>
<evidence type="ECO:0000256" key="2">
    <source>
        <dbReference type="ARBA" id="ARBA00022448"/>
    </source>
</evidence>
<dbReference type="KEGG" id="smo:SELMODRAFT_153414"/>
<organism evidence="11">
    <name type="scientific">Selaginella moellendorffii</name>
    <name type="common">Spikemoss</name>
    <dbReference type="NCBI Taxonomy" id="88036"/>
    <lineage>
        <taxon>Eukaryota</taxon>
        <taxon>Viridiplantae</taxon>
        <taxon>Streptophyta</taxon>
        <taxon>Embryophyta</taxon>
        <taxon>Tracheophyta</taxon>
        <taxon>Lycopodiopsida</taxon>
        <taxon>Selaginellales</taxon>
        <taxon>Selaginellaceae</taxon>
        <taxon>Selaginella</taxon>
    </lineage>
</organism>
<dbReference type="InterPro" id="IPR036259">
    <property type="entry name" value="MFS_trans_sf"/>
</dbReference>
<dbReference type="eggNOG" id="KOG1330">
    <property type="taxonomic scope" value="Eukaryota"/>
</dbReference>
<dbReference type="Pfam" id="PF07690">
    <property type="entry name" value="MFS_1"/>
    <property type="match status" value="1"/>
</dbReference>
<dbReference type="InterPro" id="IPR011701">
    <property type="entry name" value="MFS"/>
</dbReference>
<dbReference type="InterPro" id="IPR044770">
    <property type="entry name" value="MFS_spinster-like"/>
</dbReference>
<evidence type="ECO:0000256" key="4">
    <source>
        <dbReference type="ARBA" id="ARBA00022989"/>
    </source>
</evidence>
<keyword evidence="4 8" id="KW-1133">Transmembrane helix</keyword>
<evidence type="ECO:0000256" key="5">
    <source>
        <dbReference type="ARBA" id="ARBA00023136"/>
    </source>
</evidence>
<dbReference type="InterPro" id="IPR020846">
    <property type="entry name" value="MFS_dom"/>
</dbReference>
<feature type="region of interest" description="Disordered" evidence="7">
    <location>
        <begin position="482"/>
        <end position="504"/>
    </location>
</feature>
<evidence type="ECO:0000256" key="6">
    <source>
        <dbReference type="ARBA" id="ARBA00024338"/>
    </source>
</evidence>
<feature type="domain" description="Major facilitator superfamily (MFS) profile" evidence="9">
    <location>
        <begin position="13"/>
        <end position="448"/>
    </location>
</feature>
<dbReference type="FunCoup" id="D8S8I9">
    <property type="interactions" value="172"/>
</dbReference>
<sequence>MRAKPWSDERVRTLVLVNLASVMEQADEALLPGVYKEIGESLHTGLAALGSLTLLRSITQALCFPFAAYFSLHYDRSKVIAIGAFLWSIATFFVGISQTFTQIAVWRALNGVGLALVVPAIQSLVADACDESKRGQAFGWLQLTGSVGTILGGFLSIILAGTSFLGISGWRLSFLLVTAISVVLGILLLIFAVDPAAKASLLSRKRERGFAGVWSGLKEALQEGKMVINVKTFQFLVAQGVVGTFPWASLAFAPLWLELKGFSHTHTAFLLGLFTACGSLGGLFAGTLGDTISKHLPDSGRIILAQFSSGSGVPLTAILLLGLPPRSNSLLLHALIFAVLGFCTSWNAPATNNPIFAEIVPEKSRTTIYALDRSFESVLASFAPPIVGLLAEHLYGYVPPPPTSKNPVEANSGDAVSLGKALYTAYAIPMATCCLTYTFLYWSYPKDRDRVVNSFQAQTEMSTGLSKVTYEKSSNGYFVNEELQEDKEEHEPEAENELTSIIGS</sequence>
<protein>
    <recommendedName>
        <fullName evidence="9">Major facilitator superfamily (MFS) profile domain-containing protein</fullName>
    </recommendedName>
</protein>
<keyword evidence="3 8" id="KW-0812">Transmembrane</keyword>
<feature type="transmembrane region" description="Helical" evidence="8">
    <location>
        <begin position="79"/>
        <end position="96"/>
    </location>
</feature>
<feature type="transmembrane region" description="Helical" evidence="8">
    <location>
        <begin position="301"/>
        <end position="323"/>
    </location>
</feature>
<dbReference type="EMBL" id="GL377607">
    <property type="protein sequence ID" value="EFJ19161.1"/>
    <property type="molecule type" value="Genomic_DNA"/>
</dbReference>
<dbReference type="Gramene" id="EFJ19161">
    <property type="protein sequence ID" value="EFJ19161"/>
    <property type="gene ID" value="SELMODRAFT_153414"/>
</dbReference>
<gene>
    <name evidence="10" type="ORF">SELMODRAFT_153414</name>
</gene>
<dbReference type="CDD" id="cd17328">
    <property type="entry name" value="MFS_spinster_like"/>
    <property type="match status" value="1"/>
</dbReference>
<feature type="transmembrane region" description="Helical" evidence="8">
    <location>
        <begin position="421"/>
        <end position="442"/>
    </location>
</feature>
<comment type="subcellular location">
    <subcellularLocation>
        <location evidence="1">Membrane</location>
        <topology evidence="1">Multi-pass membrane protein</topology>
    </subcellularLocation>
</comment>
<dbReference type="Proteomes" id="UP000001514">
    <property type="component" value="Unassembled WGS sequence"/>
</dbReference>
<keyword evidence="2" id="KW-0813">Transport</keyword>
<feature type="transmembrane region" description="Helical" evidence="8">
    <location>
        <begin position="108"/>
        <end position="125"/>
    </location>
</feature>
<feature type="transmembrane region" description="Helical" evidence="8">
    <location>
        <begin position="235"/>
        <end position="257"/>
    </location>
</feature>
<feature type="transmembrane region" description="Helical" evidence="8">
    <location>
        <begin position="269"/>
        <end position="289"/>
    </location>
</feature>
<feature type="transmembrane region" description="Helical" evidence="8">
    <location>
        <begin position="330"/>
        <end position="348"/>
    </location>
</feature>
<dbReference type="HOGENOM" id="CLU_001265_15_0_1"/>
<dbReference type="GO" id="GO:0016020">
    <property type="term" value="C:membrane"/>
    <property type="evidence" value="ECO:0000318"/>
    <property type="project" value="GO_Central"/>
</dbReference>
<evidence type="ECO:0000256" key="8">
    <source>
        <dbReference type="SAM" id="Phobius"/>
    </source>
</evidence>
<dbReference type="InParanoid" id="D8S8I9"/>
<dbReference type="STRING" id="88036.D8S8I9"/>
<dbReference type="GO" id="GO:0022857">
    <property type="term" value="F:transmembrane transporter activity"/>
    <property type="evidence" value="ECO:0000318"/>
    <property type="project" value="GO_Central"/>
</dbReference>
<reference evidence="10 11" key="1">
    <citation type="journal article" date="2011" name="Science">
        <title>The Selaginella genome identifies genetic changes associated with the evolution of vascular plants.</title>
        <authorList>
            <person name="Banks J.A."/>
            <person name="Nishiyama T."/>
            <person name="Hasebe M."/>
            <person name="Bowman J.L."/>
            <person name="Gribskov M."/>
            <person name="dePamphilis C."/>
            <person name="Albert V.A."/>
            <person name="Aono N."/>
            <person name="Aoyama T."/>
            <person name="Ambrose B.A."/>
            <person name="Ashton N.W."/>
            <person name="Axtell M.J."/>
            <person name="Barker E."/>
            <person name="Barker M.S."/>
            <person name="Bennetzen J.L."/>
            <person name="Bonawitz N.D."/>
            <person name="Chapple C."/>
            <person name="Cheng C."/>
            <person name="Correa L.G."/>
            <person name="Dacre M."/>
            <person name="DeBarry J."/>
            <person name="Dreyer I."/>
            <person name="Elias M."/>
            <person name="Engstrom E.M."/>
            <person name="Estelle M."/>
            <person name="Feng L."/>
            <person name="Finet C."/>
            <person name="Floyd S.K."/>
            <person name="Frommer W.B."/>
            <person name="Fujita T."/>
            <person name="Gramzow L."/>
            <person name="Gutensohn M."/>
            <person name="Harholt J."/>
            <person name="Hattori M."/>
            <person name="Heyl A."/>
            <person name="Hirai T."/>
            <person name="Hiwatashi Y."/>
            <person name="Ishikawa M."/>
            <person name="Iwata M."/>
            <person name="Karol K.G."/>
            <person name="Koehler B."/>
            <person name="Kolukisaoglu U."/>
            <person name="Kubo M."/>
            <person name="Kurata T."/>
            <person name="Lalonde S."/>
            <person name="Li K."/>
            <person name="Li Y."/>
            <person name="Litt A."/>
            <person name="Lyons E."/>
            <person name="Manning G."/>
            <person name="Maruyama T."/>
            <person name="Michael T.P."/>
            <person name="Mikami K."/>
            <person name="Miyazaki S."/>
            <person name="Morinaga S."/>
            <person name="Murata T."/>
            <person name="Mueller-Roeber B."/>
            <person name="Nelson D.R."/>
            <person name="Obara M."/>
            <person name="Oguri Y."/>
            <person name="Olmstead R.G."/>
            <person name="Onodera N."/>
            <person name="Petersen B.L."/>
            <person name="Pils B."/>
            <person name="Prigge M."/>
            <person name="Rensing S.A."/>
            <person name="Riano-Pachon D.M."/>
            <person name="Roberts A.W."/>
            <person name="Sato Y."/>
            <person name="Scheller H.V."/>
            <person name="Schulz B."/>
            <person name="Schulz C."/>
            <person name="Shakirov E.V."/>
            <person name="Shibagaki N."/>
            <person name="Shinohara N."/>
            <person name="Shippen D.E."/>
            <person name="Soerensen I."/>
            <person name="Sotooka R."/>
            <person name="Sugimoto N."/>
            <person name="Sugita M."/>
            <person name="Sumikawa N."/>
            <person name="Tanurdzic M."/>
            <person name="Theissen G."/>
            <person name="Ulvskov P."/>
            <person name="Wakazuki S."/>
            <person name="Weng J.K."/>
            <person name="Willats W.W."/>
            <person name="Wipf D."/>
            <person name="Wolf P.G."/>
            <person name="Yang L."/>
            <person name="Zimmer A.D."/>
            <person name="Zhu Q."/>
            <person name="Mitros T."/>
            <person name="Hellsten U."/>
            <person name="Loque D."/>
            <person name="Otillar R."/>
            <person name="Salamov A."/>
            <person name="Schmutz J."/>
            <person name="Shapiro H."/>
            <person name="Lindquist E."/>
            <person name="Lucas S."/>
            <person name="Rokhsar D."/>
            <person name="Grigoriev I.V."/>
        </authorList>
    </citation>
    <scope>NUCLEOTIDE SEQUENCE [LARGE SCALE GENOMIC DNA]</scope>
</reference>
<keyword evidence="5 8" id="KW-0472">Membrane</keyword>
<dbReference type="PANTHER" id="PTHR23505">
    <property type="entry name" value="SPINSTER"/>
    <property type="match status" value="1"/>
</dbReference>
<dbReference type="SUPFAM" id="SSF103473">
    <property type="entry name" value="MFS general substrate transporter"/>
    <property type="match status" value="1"/>
</dbReference>
<evidence type="ECO:0000256" key="7">
    <source>
        <dbReference type="SAM" id="MobiDB-lite"/>
    </source>
</evidence>
<dbReference type="PROSITE" id="PS50850">
    <property type="entry name" value="MFS"/>
    <property type="match status" value="1"/>
</dbReference>
<dbReference type="Gene3D" id="1.20.1250.20">
    <property type="entry name" value="MFS general substrate transporter like domains"/>
    <property type="match status" value="1"/>
</dbReference>
<evidence type="ECO:0000256" key="1">
    <source>
        <dbReference type="ARBA" id="ARBA00004141"/>
    </source>
</evidence>
<dbReference type="OMA" id="SHDIANI"/>